<evidence type="ECO:0000313" key="4">
    <source>
        <dbReference type="Proteomes" id="UP000323164"/>
    </source>
</evidence>
<dbReference type="RefSeq" id="WP_149352649.1">
    <property type="nucleotide sequence ID" value="NZ_VTRV01000057.1"/>
</dbReference>
<dbReference type="InterPro" id="IPR007055">
    <property type="entry name" value="BON_dom"/>
</dbReference>
<sequence>MNESNIDKPVHDRATADRQLQQRVLEELDFEPRIDSAHIGVSVTDGVVTLSGHVPGFTQTIEAERAAWRVKGVKALVMKLDVHLPFDPVTDEELARRARGLLTWSSTVPDSVRLRVSNGRITLIGEVPWQYQRINAERSIQSLKGLKGITNEIVVKPTVQPSAVKDQITQALKRNAEVEARQIRVEVRDGGNVTLEGTVDSWIERKAAENAAWAVPGVTAVQDRLGIG</sequence>
<dbReference type="InterPro" id="IPR051686">
    <property type="entry name" value="Lipoprotein_DolP"/>
</dbReference>
<dbReference type="AlphaFoldDB" id="A0A5D8Z668"/>
<organism evidence="3 4">
    <name type="scientific">Cognatilysobacter lacus</name>
    <dbReference type="NCBI Taxonomy" id="1643323"/>
    <lineage>
        <taxon>Bacteria</taxon>
        <taxon>Pseudomonadati</taxon>
        <taxon>Pseudomonadota</taxon>
        <taxon>Gammaproteobacteria</taxon>
        <taxon>Lysobacterales</taxon>
        <taxon>Lysobacteraceae</taxon>
        <taxon>Cognatilysobacter</taxon>
    </lineage>
</organism>
<dbReference type="PANTHER" id="PTHR34606">
    <property type="entry name" value="BON DOMAIN-CONTAINING PROTEIN"/>
    <property type="match status" value="1"/>
</dbReference>
<keyword evidence="4" id="KW-1185">Reference proteome</keyword>
<accession>A0A5D8Z668</accession>
<dbReference type="EMBL" id="VTRV01000057">
    <property type="protein sequence ID" value="TZF90016.1"/>
    <property type="molecule type" value="Genomic_DNA"/>
</dbReference>
<dbReference type="InterPro" id="IPR014004">
    <property type="entry name" value="Transpt-assoc_nodulatn_dom_bac"/>
</dbReference>
<name>A0A5D8Z668_9GAMM</name>
<dbReference type="Pfam" id="PF04972">
    <property type="entry name" value="BON"/>
    <property type="match status" value="3"/>
</dbReference>
<feature type="domain" description="BON" evidence="2">
    <location>
        <begin position="160"/>
        <end position="228"/>
    </location>
</feature>
<protein>
    <submittedName>
        <fullName evidence="3">BON domain-containing protein</fullName>
    </submittedName>
</protein>
<reference evidence="3 4" key="1">
    <citation type="submission" date="2019-08" db="EMBL/GenBank/DDBJ databases">
        <title>Draft genome sequence of Lysobacter sp. UKS-15.</title>
        <authorList>
            <person name="Im W.-T."/>
        </authorList>
    </citation>
    <scope>NUCLEOTIDE SEQUENCE [LARGE SCALE GENOMIC DNA]</scope>
    <source>
        <strain evidence="3 4">UKS-15</strain>
    </source>
</reference>
<feature type="domain" description="BON" evidence="2">
    <location>
        <begin position="16"/>
        <end position="84"/>
    </location>
</feature>
<feature type="domain" description="BON" evidence="2">
    <location>
        <begin position="90"/>
        <end position="157"/>
    </location>
</feature>
<evidence type="ECO:0000259" key="2">
    <source>
        <dbReference type="PROSITE" id="PS50914"/>
    </source>
</evidence>
<dbReference type="Proteomes" id="UP000323164">
    <property type="component" value="Unassembled WGS sequence"/>
</dbReference>
<dbReference type="PANTHER" id="PTHR34606:SF4">
    <property type="entry name" value="OUTER MEMBRANE LIPOPROTEIN DOLP"/>
    <property type="match status" value="1"/>
</dbReference>
<comment type="caution">
    <text evidence="3">The sequence shown here is derived from an EMBL/GenBank/DDBJ whole genome shotgun (WGS) entry which is preliminary data.</text>
</comment>
<dbReference type="OrthoDB" id="870892at2"/>
<proteinExistence type="predicted"/>
<dbReference type="Gene3D" id="3.30.1340.30">
    <property type="match status" value="3"/>
</dbReference>
<gene>
    <name evidence="3" type="ORF">FW784_07045</name>
</gene>
<keyword evidence="1" id="KW-0732">Signal</keyword>
<evidence type="ECO:0000313" key="3">
    <source>
        <dbReference type="EMBL" id="TZF90016.1"/>
    </source>
</evidence>
<evidence type="ECO:0000256" key="1">
    <source>
        <dbReference type="ARBA" id="ARBA00022729"/>
    </source>
</evidence>
<dbReference type="PROSITE" id="PS50914">
    <property type="entry name" value="BON"/>
    <property type="match status" value="3"/>
</dbReference>
<dbReference type="SMART" id="SM00749">
    <property type="entry name" value="BON"/>
    <property type="match status" value="2"/>
</dbReference>